<comment type="similarity">
    <text evidence="1">Belongs to the membrane fusion protein (MFP) (TC 8.A.1) family.</text>
</comment>
<comment type="caution">
    <text evidence="8">The sequence shown here is derived from an EMBL/GenBank/DDBJ whole genome shotgun (WGS) entry which is preliminary data.</text>
</comment>
<evidence type="ECO:0000256" key="5">
    <source>
        <dbReference type="SAM" id="SignalP"/>
    </source>
</evidence>
<gene>
    <name evidence="8" type="ORF">GCM10023091_40190</name>
</gene>
<feature type="compositionally biased region" description="Basic and acidic residues" evidence="4">
    <location>
        <begin position="32"/>
        <end position="53"/>
    </location>
</feature>
<evidence type="ECO:0000256" key="4">
    <source>
        <dbReference type="SAM" id="MobiDB-lite"/>
    </source>
</evidence>
<dbReference type="InterPro" id="IPR006143">
    <property type="entry name" value="RND_pump_MFP"/>
</dbReference>
<feature type="chain" id="PRO_5047477112" evidence="5">
    <location>
        <begin position="20"/>
        <end position="417"/>
    </location>
</feature>
<keyword evidence="2" id="KW-0813">Transport</keyword>
<feature type="region of interest" description="Disordered" evidence="4">
    <location>
        <begin position="25"/>
        <end position="53"/>
    </location>
</feature>
<evidence type="ECO:0000259" key="6">
    <source>
        <dbReference type="Pfam" id="PF25954"/>
    </source>
</evidence>
<dbReference type="PROSITE" id="PS51257">
    <property type="entry name" value="PROKAR_LIPOPROTEIN"/>
    <property type="match status" value="1"/>
</dbReference>
<evidence type="ECO:0000256" key="1">
    <source>
        <dbReference type="ARBA" id="ARBA00009477"/>
    </source>
</evidence>
<dbReference type="InterPro" id="IPR058647">
    <property type="entry name" value="BSH_CzcB-like"/>
</dbReference>
<dbReference type="RefSeq" id="WP_345032555.1">
    <property type="nucleotide sequence ID" value="NZ_BAABEY010000036.1"/>
</dbReference>
<name>A0ABP8M9U4_9BACT</name>
<evidence type="ECO:0000313" key="8">
    <source>
        <dbReference type="EMBL" id="GAA4446664.1"/>
    </source>
</evidence>
<organism evidence="8 9">
    <name type="scientific">Ravibacter arvi</name>
    <dbReference type="NCBI Taxonomy" id="2051041"/>
    <lineage>
        <taxon>Bacteria</taxon>
        <taxon>Pseudomonadati</taxon>
        <taxon>Bacteroidota</taxon>
        <taxon>Cytophagia</taxon>
        <taxon>Cytophagales</taxon>
        <taxon>Spirosomataceae</taxon>
        <taxon>Ravibacter</taxon>
    </lineage>
</organism>
<feature type="domain" description="CusB-like beta-barrel" evidence="6">
    <location>
        <begin position="254"/>
        <end position="321"/>
    </location>
</feature>
<feature type="coiled-coil region" evidence="3">
    <location>
        <begin position="162"/>
        <end position="196"/>
    </location>
</feature>
<dbReference type="Pfam" id="PF25973">
    <property type="entry name" value="BSH_CzcB"/>
    <property type="match status" value="1"/>
</dbReference>
<dbReference type="PANTHER" id="PTHR30097:SF4">
    <property type="entry name" value="SLR6042 PROTEIN"/>
    <property type="match status" value="1"/>
</dbReference>
<evidence type="ECO:0000256" key="2">
    <source>
        <dbReference type="ARBA" id="ARBA00022448"/>
    </source>
</evidence>
<dbReference type="NCBIfam" id="TIGR01730">
    <property type="entry name" value="RND_mfp"/>
    <property type="match status" value="1"/>
</dbReference>
<dbReference type="Gene3D" id="2.40.30.170">
    <property type="match status" value="1"/>
</dbReference>
<evidence type="ECO:0000259" key="7">
    <source>
        <dbReference type="Pfam" id="PF25973"/>
    </source>
</evidence>
<dbReference type="EMBL" id="BAABEY010000036">
    <property type="protein sequence ID" value="GAA4446664.1"/>
    <property type="molecule type" value="Genomic_DNA"/>
</dbReference>
<dbReference type="PANTHER" id="PTHR30097">
    <property type="entry name" value="CATION EFFLUX SYSTEM PROTEIN CUSB"/>
    <property type="match status" value="1"/>
</dbReference>
<dbReference type="Gene3D" id="1.10.287.470">
    <property type="entry name" value="Helix hairpin bin"/>
    <property type="match status" value="1"/>
</dbReference>
<dbReference type="SUPFAM" id="SSF111369">
    <property type="entry name" value="HlyD-like secretion proteins"/>
    <property type="match status" value="1"/>
</dbReference>
<sequence>MKRSINSLLAFLLIAFATACTSENKEGQPVQESHEGHSHEGHAHKEGETHNHDVHKEHDEFTVEMSERQFQTGGIQVGTTASKGLSGSLLVNGYIDTPPYNLVTVSAILGGVIRSTRIIEGTPVKRGQVLATIENPEFIQIQQDYLDTKSRLEYAELELRRQDELQKEQINARKNYESARAEFGSLRARLAGLEQRLAAIGLSPGQVANGIQRILPIYSPISGTVTTVSVNLGKQVGPSDEIFEIVNPDHLHAELRVYESDIHKIKKGQTVRFSLVSNPKKEMLAKVHLINTKIDEDRTVRVHCHLSKVYPDLMPDQYVKAFIETGTETLQSVPDEALVAFDNKDYVFVFKGKEESEDHQEKSVFRMIEVIRGLSANGFTAITPANQADSLDQIVTKGAYTLLSLLKNTESDHGHAH</sequence>
<proteinExistence type="inferred from homology"/>
<dbReference type="InterPro" id="IPR051909">
    <property type="entry name" value="MFP_Cation_Efflux"/>
</dbReference>
<reference evidence="9" key="1">
    <citation type="journal article" date="2019" name="Int. J. Syst. Evol. Microbiol.">
        <title>The Global Catalogue of Microorganisms (GCM) 10K type strain sequencing project: providing services to taxonomists for standard genome sequencing and annotation.</title>
        <authorList>
            <consortium name="The Broad Institute Genomics Platform"/>
            <consortium name="The Broad Institute Genome Sequencing Center for Infectious Disease"/>
            <person name="Wu L."/>
            <person name="Ma J."/>
        </authorList>
    </citation>
    <scope>NUCLEOTIDE SEQUENCE [LARGE SCALE GENOMIC DNA]</scope>
    <source>
        <strain evidence="9">JCM 31920</strain>
    </source>
</reference>
<protein>
    <submittedName>
        <fullName evidence="8">Efflux RND transporter periplasmic adaptor subunit</fullName>
    </submittedName>
</protein>
<feature type="domain" description="CzcB-like barrel-sandwich hybrid" evidence="7">
    <location>
        <begin position="103"/>
        <end position="246"/>
    </location>
</feature>
<evidence type="ECO:0000256" key="3">
    <source>
        <dbReference type="SAM" id="Coils"/>
    </source>
</evidence>
<dbReference type="InterPro" id="IPR058792">
    <property type="entry name" value="Beta-barrel_RND_2"/>
</dbReference>
<keyword evidence="9" id="KW-1185">Reference proteome</keyword>
<accession>A0ABP8M9U4</accession>
<feature type="signal peptide" evidence="5">
    <location>
        <begin position="1"/>
        <end position="19"/>
    </location>
</feature>
<keyword evidence="5" id="KW-0732">Signal</keyword>
<keyword evidence="3" id="KW-0175">Coiled coil</keyword>
<dbReference type="Gene3D" id="2.40.50.100">
    <property type="match status" value="1"/>
</dbReference>
<dbReference type="Pfam" id="PF25954">
    <property type="entry name" value="Beta-barrel_RND_2"/>
    <property type="match status" value="1"/>
</dbReference>
<dbReference type="Proteomes" id="UP001501508">
    <property type="component" value="Unassembled WGS sequence"/>
</dbReference>
<evidence type="ECO:0000313" key="9">
    <source>
        <dbReference type="Proteomes" id="UP001501508"/>
    </source>
</evidence>